<evidence type="ECO:0000256" key="2">
    <source>
        <dbReference type="ARBA" id="ARBA00004496"/>
    </source>
</evidence>
<keyword evidence="6" id="KW-0808">Transferase</keyword>
<evidence type="ECO:0000256" key="9">
    <source>
        <dbReference type="ARBA" id="ARBA00048810"/>
    </source>
</evidence>
<evidence type="ECO:0000313" key="10">
    <source>
        <dbReference type="EMBL" id="KAJ3708510.1"/>
    </source>
</evidence>
<comment type="function">
    <text evidence="1">Transaldolase is important for the balance of metabolites in the pentose-phosphate pathway.</text>
</comment>
<dbReference type="HAMAP" id="MF_00493">
    <property type="entry name" value="Transaldolase_2"/>
    <property type="match status" value="1"/>
</dbReference>
<evidence type="ECO:0000256" key="3">
    <source>
        <dbReference type="ARBA" id="ARBA00004959"/>
    </source>
</evidence>
<comment type="caution">
    <text evidence="10">The sequence shown here is derived from an EMBL/GenBank/DDBJ whole genome shotgun (WGS) entry which is preliminary data.</text>
</comment>
<organism evidence="10 11">
    <name type="scientific">Rhynchospora tenuis</name>
    <dbReference type="NCBI Taxonomy" id="198213"/>
    <lineage>
        <taxon>Eukaryota</taxon>
        <taxon>Viridiplantae</taxon>
        <taxon>Streptophyta</taxon>
        <taxon>Embryophyta</taxon>
        <taxon>Tracheophyta</taxon>
        <taxon>Spermatophyta</taxon>
        <taxon>Magnoliopsida</taxon>
        <taxon>Liliopsida</taxon>
        <taxon>Poales</taxon>
        <taxon>Cyperaceae</taxon>
        <taxon>Cyperoideae</taxon>
        <taxon>Rhynchosporeae</taxon>
        <taxon>Rhynchospora</taxon>
    </lineage>
</organism>
<dbReference type="NCBIfam" id="NF002881">
    <property type="entry name" value="PRK03343.1"/>
    <property type="match status" value="1"/>
</dbReference>
<dbReference type="GO" id="GO:0006098">
    <property type="term" value="P:pentose-phosphate shunt"/>
    <property type="evidence" value="ECO:0007669"/>
    <property type="project" value="UniProtKB-KW"/>
</dbReference>
<dbReference type="NCBIfam" id="TIGR00876">
    <property type="entry name" value="tal_mycobact"/>
    <property type="match status" value="1"/>
</dbReference>
<dbReference type="GO" id="GO:0005737">
    <property type="term" value="C:cytoplasm"/>
    <property type="evidence" value="ECO:0007669"/>
    <property type="project" value="UniProtKB-SubCell"/>
</dbReference>
<comment type="similarity">
    <text evidence="4">Belongs to the transaldolase family. Type 2 subfamily.</text>
</comment>
<evidence type="ECO:0000313" key="11">
    <source>
        <dbReference type="Proteomes" id="UP001210211"/>
    </source>
</evidence>
<dbReference type="InterPro" id="IPR004732">
    <property type="entry name" value="Transaldolase_2"/>
</dbReference>
<dbReference type="EMBL" id="JAMRDG010000001">
    <property type="protein sequence ID" value="KAJ3708510.1"/>
    <property type="molecule type" value="Genomic_DNA"/>
</dbReference>
<dbReference type="Gene3D" id="3.20.20.70">
    <property type="entry name" value="Aldolase class I"/>
    <property type="match status" value="1"/>
</dbReference>
<dbReference type="InterPro" id="IPR001585">
    <property type="entry name" value="TAL/FSA"/>
</dbReference>
<dbReference type="SUPFAM" id="SSF51569">
    <property type="entry name" value="Aldolase"/>
    <property type="match status" value="1"/>
</dbReference>
<comment type="catalytic activity">
    <reaction evidence="9">
        <text>D-sedoheptulose 7-phosphate + D-glyceraldehyde 3-phosphate = D-erythrose 4-phosphate + beta-D-fructose 6-phosphate</text>
        <dbReference type="Rhea" id="RHEA:17053"/>
        <dbReference type="ChEBI" id="CHEBI:16897"/>
        <dbReference type="ChEBI" id="CHEBI:57483"/>
        <dbReference type="ChEBI" id="CHEBI:57634"/>
        <dbReference type="ChEBI" id="CHEBI:59776"/>
        <dbReference type="EC" id="2.2.1.2"/>
    </reaction>
</comment>
<dbReference type="GO" id="GO:0004801">
    <property type="term" value="F:transaldolase activity"/>
    <property type="evidence" value="ECO:0007669"/>
    <property type="project" value="UniProtKB-EC"/>
</dbReference>
<dbReference type="PANTHER" id="PTHR10683">
    <property type="entry name" value="TRANSALDOLASE"/>
    <property type="match status" value="1"/>
</dbReference>
<evidence type="ECO:0000256" key="5">
    <source>
        <dbReference type="ARBA" id="ARBA00022490"/>
    </source>
</evidence>
<dbReference type="GO" id="GO:0005975">
    <property type="term" value="P:carbohydrate metabolic process"/>
    <property type="evidence" value="ECO:0007669"/>
    <property type="project" value="InterPro"/>
</dbReference>
<dbReference type="InterPro" id="IPR013785">
    <property type="entry name" value="Aldolase_TIM"/>
</dbReference>
<sequence>MATISKLANPSFVASSSLRSDRIVPLGPNRFVPVRTVAAPVRLSIRSNNQRRCLVVKCGGVDGNGASTKRTTLHDLYEQQGQSPWYDNLCRPVTDLIPLISSGVRGVTSNPTIFQKAISSSSAYDEQFKELVSAGNDIESVYWELVIKDIQDACKLFEPIYDQTDGADGYVSVEVSPRLANDTQGTIEAAKWLHLVVNRPNVYIKIPATADCVPSIKEVIANAISVNVTLIFSLERYEAVIDAYLDGLEASGLSDLSRVTSVASFFVSRVDSLIDKMLEKIGTPEALNLRGKAAVAQAKLAYKLYQEKFSGPRWEALVKKGAKKQRLLWASTSVKNPAYPDTLYVDPLIGPDTVSTMPDQALQAVLDHGTIARTIDQNVSEAEGVYSALDKLGIDWNQVGTQLELEGVDSFKKSFDSLLSSLQEKGNSLKTAKI</sequence>
<keyword evidence="8" id="KW-0704">Schiff base</keyword>
<comment type="subcellular location">
    <subcellularLocation>
        <location evidence="2">Cytoplasm</location>
    </subcellularLocation>
</comment>
<evidence type="ECO:0008006" key="12">
    <source>
        <dbReference type="Google" id="ProtNLM"/>
    </source>
</evidence>
<dbReference type="FunFam" id="3.20.20.70:FF:000174">
    <property type="entry name" value="Transaldolase type"/>
    <property type="match status" value="1"/>
</dbReference>
<keyword evidence="7" id="KW-0570">Pentose shunt</keyword>
<dbReference type="PIRSF" id="PIRSF036915">
    <property type="entry name" value="Trnald_Bac_Plnt"/>
    <property type="match status" value="1"/>
</dbReference>
<keyword evidence="11" id="KW-1185">Reference proteome</keyword>
<dbReference type="Proteomes" id="UP001210211">
    <property type="component" value="Unassembled WGS sequence"/>
</dbReference>
<dbReference type="Pfam" id="PF00923">
    <property type="entry name" value="TAL_FSA"/>
    <property type="match status" value="1"/>
</dbReference>
<evidence type="ECO:0000256" key="6">
    <source>
        <dbReference type="ARBA" id="ARBA00022679"/>
    </source>
</evidence>
<protein>
    <recommendedName>
        <fullName evidence="12">Transaldolase</fullName>
    </recommendedName>
</protein>
<comment type="pathway">
    <text evidence="3">Carbohydrate degradation; pentose phosphate pathway.</text>
</comment>
<evidence type="ECO:0000256" key="8">
    <source>
        <dbReference type="ARBA" id="ARBA00023270"/>
    </source>
</evidence>
<evidence type="ECO:0000256" key="1">
    <source>
        <dbReference type="ARBA" id="ARBA00003518"/>
    </source>
</evidence>
<name>A0AAD6A2Q4_9POAL</name>
<dbReference type="InterPro" id="IPR018225">
    <property type="entry name" value="Transaldolase_AS"/>
</dbReference>
<dbReference type="PROSITE" id="PS01054">
    <property type="entry name" value="TRANSALDOLASE_1"/>
    <property type="match status" value="1"/>
</dbReference>
<dbReference type="AlphaFoldDB" id="A0AAD6A2Q4"/>
<dbReference type="CDD" id="cd00955">
    <property type="entry name" value="Transaldolase_like"/>
    <property type="match status" value="1"/>
</dbReference>
<evidence type="ECO:0000256" key="4">
    <source>
        <dbReference type="ARBA" id="ARBA00008426"/>
    </source>
</evidence>
<accession>A0AAD6A2Q4</accession>
<proteinExistence type="inferred from homology"/>
<reference evidence="10 11" key="1">
    <citation type="journal article" date="2022" name="Cell">
        <title>Repeat-based holocentromeres influence genome architecture and karyotype evolution.</title>
        <authorList>
            <person name="Hofstatter P.G."/>
            <person name="Thangavel G."/>
            <person name="Lux T."/>
            <person name="Neumann P."/>
            <person name="Vondrak T."/>
            <person name="Novak P."/>
            <person name="Zhang M."/>
            <person name="Costa L."/>
            <person name="Castellani M."/>
            <person name="Scott A."/>
            <person name="Toegelov H."/>
            <person name="Fuchs J."/>
            <person name="Mata-Sucre Y."/>
            <person name="Dias Y."/>
            <person name="Vanzela A.L.L."/>
            <person name="Huettel B."/>
            <person name="Almeida C.C.S."/>
            <person name="Simkova H."/>
            <person name="Souza G."/>
            <person name="Pedrosa-Harand A."/>
            <person name="Macas J."/>
            <person name="Mayer K.F.X."/>
            <person name="Houben A."/>
            <person name="Marques A."/>
        </authorList>
    </citation>
    <scope>NUCLEOTIDE SEQUENCE [LARGE SCALE GENOMIC DNA]</scope>
    <source>
        <strain evidence="10">RhyTen1mFocal</strain>
    </source>
</reference>
<dbReference type="PANTHER" id="PTHR10683:SF31">
    <property type="entry name" value="TRANSALDOLASE"/>
    <property type="match status" value="1"/>
</dbReference>
<evidence type="ECO:0000256" key="7">
    <source>
        <dbReference type="ARBA" id="ARBA00023126"/>
    </source>
</evidence>
<gene>
    <name evidence="10" type="ORF">LUZ61_012215</name>
</gene>
<keyword evidence="5" id="KW-0963">Cytoplasm</keyword>